<comment type="caution">
    <text evidence="8">The sequence shown here is derived from an EMBL/GenBank/DDBJ whole genome shotgun (WGS) entry which is preliminary data.</text>
</comment>
<protein>
    <recommendedName>
        <fullName evidence="7">RNase H type-1 domain-containing protein</fullName>
    </recommendedName>
</protein>
<dbReference type="InterPro" id="IPR041373">
    <property type="entry name" value="RT_RNaseH"/>
</dbReference>
<evidence type="ECO:0000313" key="8">
    <source>
        <dbReference type="EMBL" id="KAL0462488.1"/>
    </source>
</evidence>
<dbReference type="GO" id="GO:0003676">
    <property type="term" value="F:nucleic acid binding"/>
    <property type="evidence" value="ECO:0007669"/>
    <property type="project" value="InterPro"/>
</dbReference>
<proteinExistence type="predicted"/>
<dbReference type="PANTHER" id="PTHR48475">
    <property type="entry name" value="RIBONUCLEASE H"/>
    <property type="match status" value="1"/>
</dbReference>
<evidence type="ECO:0000259" key="7">
    <source>
        <dbReference type="PROSITE" id="PS50879"/>
    </source>
</evidence>
<dbReference type="GO" id="GO:0003964">
    <property type="term" value="F:RNA-directed DNA polymerase activity"/>
    <property type="evidence" value="ECO:0007669"/>
    <property type="project" value="UniProtKB-KW"/>
</dbReference>
<dbReference type="EMBL" id="JACGWN010000001">
    <property type="protein sequence ID" value="KAL0462488.1"/>
    <property type="molecule type" value="Genomic_DNA"/>
</dbReference>
<dbReference type="Gene3D" id="3.30.420.10">
    <property type="entry name" value="Ribonuclease H-like superfamily/Ribonuclease H"/>
    <property type="match status" value="1"/>
</dbReference>
<dbReference type="InterPro" id="IPR012337">
    <property type="entry name" value="RNaseH-like_sf"/>
</dbReference>
<feature type="domain" description="RNase H type-1" evidence="7">
    <location>
        <begin position="117"/>
        <end position="179"/>
    </location>
</feature>
<dbReference type="GO" id="GO:0004523">
    <property type="term" value="F:RNA-DNA hybrid ribonuclease activity"/>
    <property type="evidence" value="ECO:0007669"/>
    <property type="project" value="InterPro"/>
</dbReference>
<evidence type="ECO:0000256" key="5">
    <source>
        <dbReference type="ARBA" id="ARBA00022801"/>
    </source>
</evidence>
<dbReference type="InterPro" id="IPR043502">
    <property type="entry name" value="DNA/RNA_pol_sf"/>
</dbReference>
<dbReference type="PANTHER" id="PTHR48475:SF2">
    <property type="entry name" value="RIBONUCLEASE H"/>
    <property type="match status" value="1"/>
</dbReference>
<dbReference type="SUPFAM" id="SSF56672">
    <property type="entry name" value="DNA/RNA polymerases"/>
    <property type="match status" value="1"/>
</dbReference>
<keyword evidence="5" id="KW-0378">Hydrolase</keyword>
<keyword evidence="3" id="KW-0540">Nuclease</keyword>
<dbReference type="InterPro" id="IPR002156">
    <property type="entry name" value="RNaseH_domain"/>
</dbReference>
<keyword evidence="2" id="KW-0548">Nucleotidyltransferase</keyword>
<evidence type="ECO:0000256" key="4">
    <source>
        <dbReference type="ARBA" id="ARBA00022759"/>
    </source>
</evidence>
<dbReference type="Pfam" id="PF17917">
    <property type="entry name" value="RT_RNaseH"/>
    <property type="match status" value="1"/>
</dbReference>
<evidence type="ECO:0000256" key="3">
    <source>
        <dbReference type="ARBA" id="ARBA00022722"/>
    </source>
</evidence>
<keyword evidence="1" id="KW-0808">Transferase</keyword>
<reference evidence="8" key="2">
    <citation type="journal article" date="2024" name="Plant">
        <title>Genomic evolution and insights into agronomic trait innovations of Sesamum species.</title>
        <authorList>
            <person name="Miao H."/>
            <person name="Wang L."/>
            <person name="Qu L."/>
            <person name="Liu H."/>
            <person name="Sun Y."/>
            <person name="Le M."/>
            <person name="Wang Q."/>
            <person name="Wei S."/>
            <person name="Zheng Y."/>
            <person name="Lin W."/>
            <person name="Duan Y."/>
            <person name="Cao H."/>
            <person name="Xiong S."/>
            <person name="Wang X."/>
            <person name="Wei L."/>
            <person name="Li C."/>
            <person name="Ma Q."/>
            <person name="Ju M."/>
            <person name="Zhao R."/>
            <person name="Li G."/>
            <person name="Mu C."/>
            <person name="Tian Q."/>
            <person name="Mei H."/>
            <person name="Zhang T."/>
            <person name="Gao T."/>
            <person name="Zhang H."/>
        </authorList>
    </citation>
    <scope>NUCLEOTIDE SEQUENCE</scope>
    <source>
        <strain evidence="8">KEN1</strain>
    </source>
</reference>
<keyword evidence="4" id="KW-0255">Endonuclease</keyword>
<dbReference type="PROSITE" id="PS50879">
    <property type="entry name" value="RNASE_H_1"/>
    <property type="match status" value="1"/>
</dbReference>
<dbReference type="InterPro" id="IPR036397">
    <property type="entry name" value="RNaseH_sf"/>
</dbReference>
<dbReference type="SUPFAM" id="SSF53098">
    <property type="entry name" value="Ribonuclease H-like"/>
    <property type="match status" value="1"/>
</dbReference>
<evidence type="ECO:0000256" key="6">
    <source>
        <dbReference type="ARBA" id="ARBA00022918"/>
    </source>
</evidence>
<reference evidence="8" key="1">
    <citation type="submission" date="2020-06" db="EMBL/GenBank/DDBJ databases">
        <authorList>
            <person name="Li T."/>
            <person name="Hu X."/>
            <person name="Zhang T."/>
            <person name="Song X."/>
            <person name="Zhang H."/>
            <person name="Dai N."/>
            <person name="Sheng W."/>
            <person name="Hou X."/>
            <person name="Wei L."/>
        </authorList>
    </citation>
    <scope>NUCLEOTIDE SEQUENCE</scope>
    <source>
        <strain evidence="8">KEN1</strain>
        <tissue evidence="8">Leaf</tissue>
    </source>
</reference>
<keyword evidence="6" id="KW-0695">RNA-directed DNA polymerase</keyword>
<gene>
    <name evidence="8" type="ORF">Slati_0136400</name>
</gene>
<evidence type="ECO:0000256" key="2">
    <source>
        <dbReference type="ARBA" id="ARBA00022695"/>
    </source>
</evidence>
<sequence length="179" mass="19713">MDRGVRKSSGGSKSIPYDPALVSKSDEKRYIQIEKLALALVTTARKLRPYFQSHPIVVLTNHPLRQVMAKPDVSGRLVKWAVELGEFDIEFQTRMAVKAQAFADFMVELSGEQLQEKGEAWMLHVDGYSNTTNGGAGIFLQGPGGVEVEIAIKLNFLATNNEAEYEALIQGLMAAWGEA</sequence>
<name>A0AAW2Y9R7_9LAMI</name>
<organism evidence="8">
    <name type="scientific">Sesamum latifolium</name>
    <dbReference type="NCBI Taxonomy" id="2727402"/>
    <lineage>
        <taxon>Eukaryota</taxon>
        <taxon>Viridiplantae</taxon>
        <taxon>Streptophyta</taxon>
        <taxon>Embryophyta</taxon>
        <taxon>Tracheophyta</taxon>
        <taxon>Spermatophyta</taxon>
        <taxon>Magnoliopsida</taxon>
        <taxon>eudicotyledons</taxon>
        <taxon>Gunneridae</taxon>
        <taxon>Pentapetalae</taxon>
        <taxon>asterids</taxon>
        <taxon>lamiids</taxon>
        <taxon>Lamiales</taxon>
        <taxon>Pedaliaceae</taxon>
        <taxon>Sesamum</taxon>
    </lineage>
</organism>
<accession>A0AAW2Y9R7</accession>
<dbReference type="AlphaFoldDB" id="A0AAW2Y9R7"/>
<evidence type="ECO:0000256" key="1">
    <source>
        <dbReference type="ARBA" id="ARBA00022679"/>
    </source>
</evidence>